<evidence type="ECO:0000256" key="6">
    <source>
        <dbReference type="ARBA" id="ARBA00022989"/>
    </source>
</evidence>
<evidence type="ECO:0000256" key="8">
    <source>
        <dbReference type="RuleBase" id="RU363041"/>
    </source>
</evidence>
<dbReference type="InterPro" id="IPR002781">
    <property type="entry name" value="TM_pro_TauE-like"/>
</dbReference>
<evidence type="ECO:0000256" key="5">
    <source>
        <dbReference type="ARBA" id="ARBA00022692"/>
    </source>
</evidence>
<evidence type="ECO:0000256" key="7">
    <source>
        <dbReference type="ARBA" id="ARBA00023136"/>
    </source>
</evidence>
<protein>
    <recommendedName>
        <fullName evidence="8">Probable membrane transporter protein</fullName>
    </recommendedName>
</protein>
<dbReference type="Proteomes" id="UP000231516">
    <property type="component" value="Unassembled WGS sequence"/>
</dbReference>
<dbReference type="PANTHER" id="PTHR30269">
    <property type="entry name" value="TRANSMEMBRANE PROTEIN YFCA"/>
    <property type="match status" value="1"/>
</dbReference>
<comment type="subcellular location">
    <subcellularLocation>
        <location evidence="1 8">Cell membrane</location>
        <topology evidence="1 8">Multi-pass membrane protein</topology>
    </subcellularLocation>
</comment>
<dbReference type="PANTHER" id="PTHR30269:SF37">
    <property type="entry name" value="MEMBRANE TRANSPORTER PROTEIN"/>
    <property type="match status" value="1"/>
</dbReference>
<keyword evidence="10" id="KW-1185">Reference proteome</keyword>
<evidence type="ECO:0000256" key="3">
    <source>
        <dbReference type="ARBA" id="ARBA00022448"/>
    </source>
</evidence>
<reference evidence="9 10" key="1">
    <citation type="submission" date="2016-08" db="EMBL/GenBank/DDBJ databases">
        <title>Draft genome of Amylibacter sp. strain 4G11.</title>
        <authorList>
            <person name="Wong S.-K."/>
            <person name="Hamasaki K."/>
            <person name="Yoshizawa S."/>
        </authorList>
    </citation>
    <scope>NUCLEOTIDE SEQUENCE [LARGE SCALE GENOMIC DNA]</scope>
    <source>
        <strain evidence="9 10">4G11</strain>
    </source>
</reference>
<evidence type="ECO:0000313" key="9">
    <source>
        <dbReference type="EMBL" id="PIB24825.1"/>
    </source>
</evidence>
<sequence>MELPIAFFVIAAIMVFLTGVSKVGLAAGFGSLGVPMLSLFVPPAVAAGILLPILIVIDTTNLWTYRNHFQKQYFLLMIPGAILGIGLGSLAFGVVDPNFVRLMVGCIALWFAAIYYGKKYLPDWGGRLDMKWGFAFAAVSGFTSHLAHAGGPPVRAFLLNQNLHKSEFVGTFGFFFAVVNWMKLPPYIAFGQINWDTLPISALLLPMVPFGVFVGIFLHKRLKQEQFMRVAYVLLTMTGLKLIYDAVAQLI</sequence>
<gene>
    <name evidence="9" type="ORF">BFP76_06550</name>
</gene>
<feature type="transmembrane region" description="Helical" evidence="8">
    <location>
        <begin position="200"/>
        <end position="218"/>
    </location>
</feature>
<dbReference type="Pfam" id="PF01925">
    <property type="entry name" value="TauE"/>
    <property type="match status" value="1"/>
</dbReference>
<dbReference type="AlphaFoldDB" id="A0A2G5K5Y5"/>
<evidence type="ECO:0000256" key="2">
    <source>
        <dbReference type="ARBA" id="ARBA00009142"/>
    </source>
</evidence>
<dbReference type="GO" id="GO:0005886">
    <property type="term" value="C:plasma membrane"/>
    <property type="evidence" value="ECO:0007669"/>
    <property type="project" value="UniProtKB-SubCell"/>
</dbReference>
<evidence type="ECO:0000256" key="4">
    <source>
        <dbReference type="ARBA" id="ARBA00022475"/>
    </source>
</evidence>
<keyword evidence="6 8" id="KW-1133">Transmembrane helix</keyword>
<accession>A0A2G5K5Y5</accession>
<keyword evidence="7 8" id="KW-0472">Membrane</keyword>
<feature type="transmembrane region" description="Helical" evidence="8">
    <location>
        <begin position="36"/>
        <end position="57"/>
    </location>
</feature>
<keyword evidence="5 8" id="KW-0812">Transmembrane</keyword>
<dbReference type="InterPro" id="IPR052017">
    <property type="entry name" value="TSUP"/>
</dbReference>
<dbReference type="RefSeq" id="WP_099593524.1">
    <property type="nucleotide sequence ID" value="NZ_MDGM01000012.1"/>
</dbReference>
<dbReference type="EMBL" id="MDGM01000012">
    <property type="protein sequence ID" value="PIB24825.1"/>
    <property type="molecule type" value="Genomic_DNA"/>
</dbReference>
<evidence type="ECO:0000256" key="1">
    <source>
        <dbReference type="ARBA" id="ARBA00004651"/>
    </source>
</evidence>
<proteinExistence type="inferred from homology"/>
<comment type="similarity">
    <text evidence="2 8">Belongs to the 4-toluene sulfonate uptake permease (TSUP) (TC 2.A.102) family.</text>
</comment>
<keyword evidence="4 8" id="KW-1003">Cell membrane</keyword>
<dbReference type="OrthoDB" id="7028171at2"/>
<keyword evidence="3" id="KW-0813">Transport</keyword>
<name>A0A2G5K5Y5_9RHOB</name>
<feature type="transmembrane region" description="Helical" evidence="8">
    <location>
        <begin position="73"/>
        <end position="93"/>
    </location>
</feature>
<organism evidence="9 10">
    <name type="scientific">Paramylibacter kogurei</name>
    <dbReference type="NCBI Taxonomy" id="1889778"/>
    <lineage>
        <taxon>Bacteria</taxon>
        <taxon>Pseudomonadati</taxon>
        <taxon>Pseudomonadota</taxon>
        <taxon>Alphaproteobacteria</taxon>
        <taxon>Rhodobacterales</taxon>
        <taxon>Paracoccaceae</taxon>
        <taxon>Paramylibacter</taxon>
    </lineage>
</organism>
<evidence type="ECO:0000313" key="10">
    <source>
        <dbReference type="Proteomes" id="UP000231516"/>
    </source>
</evidence>
<feature type="transmembrane region" description="Helical" evidence="8">
    <location>
        <begin position="99"/>
        <end position="117"/>
    </location>
</feature>
<comment type="caution">
    <text evidence="9">The sequence shown here is derived from an EMBL/GenBank/DDBJ whole genome shotgun (WGS) entry which is preliminary data.</text>
</comment>
<feature type="transmembrane region" description="Helical" evidence="8">
    <location>
        <begin position="168"/>
        <end position="188"/>
    </location>
</feature>